<dbReference type="Proteomes" id="UP000030147">
    <property type="component" value="Unassembled WGS sequence"/>
</dbReference>
<dbReference type="OrthoDB" id="1683552at2"/>
<keyword evidence="2" id="KW-1185">Reference proteome</keyword>
<evidence type="ECO:0000313" key="2">
    <source>
        <dbReference type="Proteomes" id="UP000030147"/>
    </source>
</evidence>
<sequence>MFVCPLCNGLQTIVVHCPTCNGEMNEQGRVVDFLDDYSPYLDDEGLKLVDGDQNSTEEHECIHLYQCSQCNEDRHVPIHELHR</sequence>
<dbReference type="eggNOG" id="ENOG5033AT6">
    <property type="taxonomic scope" value="Bacteria"/>
</dbReference>
<protein>
    <submittedName>
        <fullName evidence="1">Uncharacterized protein</fullName>
    </submittedName>
</protein>
<dbReference type="RefSeq" id="WP_036820472.1">
    <property type="nucleotide sequence ID" value="NZ_AVBF01000034.1"/>
</dbReference>
<comment type="caution">
    <text evidence="1">The sequence shown here is derived from an EMBL/GenBank/DDBJ whole genome shotgun (WGS) entry which is preliminary data.</text>
</comment>
<accession>A0A0A2T8V4</accession>
<dbReference type="AlphaFoldDB" id="A0A0A2T8V4"/>
<name>A0A0A2T8V4_9BACI</name>
<gene>
    <name evidence="1" type="ORF">N782_13360</name>
</gene>
<dbReference type="STRING" id="1385514.N782_13360"/>
<dbReference type="EMBL" id="AVBF01000034">
    <property type="protein sequence ID" value="KGP72242.1"/>
    <property type="molecule type" value="Genomic_DNA"/>
</dbReference>
<reference evidence="1 2" key="1">
    <citation type="journal article" date="2015" name="Stand. Genomic Sci.">
        <title>High quality draft genome sequence of the moderately halophilic bacterium Pontibacillus yanchengensis Y32(T) and comparison among Pontibacillus genomes.</title>
        <authorList>
            <person name="Huang J."/>
            <person name="Qiao Z.X."/>
            <person name="Tang J.W."/>
            <person name="Wang G."/>
        </authorList>
    </citation>
    <scope>NUCLEOTIDE SEQUENCE [LARGE SCALE GENOMIC DNA]</scope>
    <source>
        <strain evidence="1 2">Y32</strain>
    </source>
</reference>
<proteinExistence type="predicted"/>
<evidence type="ECO:0000313" key="1">
    <source>
        <dbReference type="EMBL" id="KGP72242.1"/>
    </source>
</evidence>
<organism evidence="1 2">
    <name type="scientific">Pontibacillus yanchengensis Y32</name>
    <dbReference type="NCBI Taxonomy" id="1385514"/>
    <lineage>
        <taxon>Bacteria</taxon>
        <taxon>Bacillati</taxon>
        <taxon>Bacillota</taxon>
        <taxon>Bacilli</taxon>
        <taxon>Bacillales</taxon>
        <taxon>Bacillaceae</taxon>
        <taxon>Pontibacillus</taxon>
    </lineage>
</organism>